<accession>A0A7D5ZET4</accession>
<dbReference type="GO" id="GO:0003755">
    <property type="term" value="F:peptidyl-prolyl cis-trans isomerase activity"/>
    <property type="evidence" value="ECO:0007669"/>
    <property type="project" value="UniProtKB-KW"/>
</dbReference>
<evidence type="ECO:0000256" key="5">
    <source>
        <dbReference type="ARBA" id="ARBA00023235"/>
    </source>
</evidence>
<organism evidence="8 9">
    <name type="scientific">Chitinibacter fontanus</name>
    <dbReference type="NCBI Taxonomy" id="1737446"/>
    <lineage>
        <taxon>Bacteria</taxon>
        <taxon>Pseudomonadati</taxon>
        <taxon>Pseudomonadota</taxon>
        <taxon>Betaproteobacteria</taxon>
        <taxon>Neisseriales</taxon>
        <taxon>Chitinibacteraceae</taxon>
        <taxon>Chitinibacter</taxon>
    </lineage>
</organism>
<evidence type="ECO:0000256" key="4">
    <source>
        <dbReference type="ARBA" id="ARBA00023110"/>
    </source>
</evidence>
<dbReference type="RefSeq" id="WP_180305892.1">
    <property type="nucleotide sequence ID" value="NZ_CP058952.1"/>
</dbReference>
<evidence type="ECO:0000256" key="6">
    <source>
        <dbReference type="PROSITE-ProRule" id="PRU00278"/>
    </source>
</evidence>
<dbReference type="PANTHER" id="PTHR47245">
    <property type="entry name" value="PEPTIDYLPROLYL ISOMERASE"/>
    <property type="match status" value="1"/>
</dbReference>
<dbReference type="EC" id="5.2.1.8" evidence="3"/>
<evidence type="ECO:0000256" key="3">
    <source>
        <dbReference type="ARBA" id="ARBA00013194"/>
    </source>
</evidence>
<gene>
    <name evidence="8" type="ORF">HZU75_09685</name>
</gene>
<dbReference type="PROSITE" id="PS01096">
    <property type="entry name" value="PPIC_PPIASE_1"/>
    <property type="match status" value="1"/>
</dbReference>
<dbReference type="InterPro" id="IPR050245">
    <property type="entry name" value="PrsA_foldase"/>
</dbReference>
<feature type="domain" description="PpiC" evidence="7">
    <location>
        <begin position="92"/>
        <end position="192"/>
    </location>
</feature>
<evidence type="ECO:0000259" key="7">
    <source>
        <dbReference type="PROSITE" id="PS50198"/>
    </source>
</evidence>
<protein>
    <recommendedName>
        <fullName evidence="3">peptidylprolyl isomerase</fullName>
        <ecNumber evidence="3">5.2.1.8</ecNumber>
    </recommendedName>
</protein>
<dbReference type="AlphaFoldDB" id="A0A7D5ZET4"/>
<name>A0A7D5ZET4_9NEIS</name>
<evidence type="ECO:0000256" key="1">
    <source>
        <dbReference type="ARBA" id="ARBA00000971"/>
    </source>
</evidence>
<evidence type="ECO:0000256" key="2">
    <source>
        <dbReference type="ARBA" id="ARBA00007656"/>
    </source>
</evidence>
<keyword evidence="9" id="KW-1185">Reference proteome</keyword>
<dbReference type="InterPro" id="IPR027304">
    <property type="entry name" value="Trigger_fact/SurA_dom_sf"/>
</dbReference>
<dbReference type="EMBL" id="CP058952">
    <property type="protein sequence ID" value="QLI81784.1"/>
    <property type="molecule type" value="Genomic_DNA"/>
</dbReference>
<dbReference type="InterPro" id="IPR000297">
    <property type="entry name" value="PPIase_PpiC"/>
</dbReference>
<dbReference type="InterPro" id="IPR046357">
    <property type="entry name" value="PPIase_dom_sf"/>
</dbReference>
<evidence type="ECO:0000313" key="8">
    <source>
        <dbReference type="EMBL" id="QLI81784.1"/>
    </source>
</evidence>
<reference evidence="8 9" key="1">
    <citation type="journal article" date="2016" name="Int. J. Syst. Evol. Microbiol.">
        <title>Chitinibacter fontanus sp. nov., isolated from a spring.</title>
        <authorList>
            <person name="Sheu S.Y."/>
            <person name="Li Y.S."/>
            <person name="Young C.C."/>
            <person name="Chen W.M."/>
        </authorList>
    </citation>
    <scope>NUCLEOTIDE SEQUENCE [LARGE SCALE GENOMIC DNA]</scope>
    <source>
        <strain evidence="8 9">STM-7</strain>
    </source>
</reference>
<comment type="similarity">
    <text evidence="2">Belongs to the PpiC/parvulin rotamase family.</text>
</comment>
<dbReference type="Proteomes" id="UP000510822">
    <property type="component" value="Chromosome"/>
</dbReference>
<dbReference type="PROSITE" id="PS50198">
    <property type="entry name" value="PPIC_PPIASE_2"/>
    <property type="match status" value="1"/>
</dbReference>
<dbReference type="KEGG" id="cfon:HZU75_09685"/>
<comment type="catalytic activity">
    <reaction evidence="1">
        <text>[protein]-peptidylproline (omega=180) = [protein]-peptidylproline (omega=0)</text>
        <dbReference type="Rhea" id="RHEA:16237"/>
        <dbReference type="Rhea" id="RHEA-COMP:10747"/>
        <dbReference type="Rhea" id="RHEA-COMP:10748"/>
        <dbReference type="ChEBI" id="CHEBI:83833"/>
        <dbReference type="ChEBI" id="CHEBI:83834"/>
        <dbReference type="EC" id="5.2.1.8"/>
    </reaction>
</comment>
<dbReference type="SUPFAM" id="SSF54534">
    <property type="entry name" value="FKBP-like"/>
    <property type="match status" value="1"/>
</dbReference>
<evidence type="ECO:0000313" key="9">
    <source>
        <dbReference type="Proteomes" id="UP000510822"/>
    </source>
</evidence>
<keyword evidence="5 6" id="KW-0413">Isomerase</keyword>
<sequence>MAIIVNGVEITEEQIAGEQGNHAQAPSARDAAIQELILRELLQQKAKAAGIEAETAEEAIGILLEKDVQVPEADDAACQAFYDNNPESFVRGESAVASHILFPLGEGLAASLAKSKAEGVLAEVQANPERFAALASEHSTCPSGKQGGNLGQFGRGQMVPEFEAAVFSTEAGQITPALVETQFGYHIIQVNERSNGDKVSFEEVKERLQAFLTDMAGRKLMHDYLAKLVSEAKIEGYSLPAMA</sequence>
<dbReference type="SUPFAM" id="SSF109998">
    <property type="entry name" value="Triger factor/SurA peptide-binding domain-like"/>
    <property type="match status" value="1"/>
</dbReference>
<dbReference type="Gene3D" id="3.10.50.40">
    <property type="match status" value="1"/>
</dbReference>
<dbReference type="InterPro" id="IPR023058">
    <property type="entry name" value="PPIase_PpiC_CS"/>
</dbReference>
<proteinExistence type="inferred from homology"/>
<dbReference type="Pfam" id="PF13616">
    <property type="entry name" value="Rotamase_3"/>
    <property type="match status" value="1"/>
</dbReference>
<keyword evidence="4 6" id="KW-0697">Rotamase</keyword>
<dbReference type="PANTHER" id="PTHR47245:SF2">
    <property type="entry name" value="PEPTIDYL-PROLYL CIS-TRANS ISOMERASE HP_0175-RELATED"/>
    <property type="match status" value="1"/>
</dbReference>
<dbReference type="Gene3D" id="1.10.4030.10">
    <property type="entry name" value="Porin chaperone SurA, peptide-binding domain"/>
    <property type="match status" value="1"/>
</dbReference>